<accession>A0A6J1F6R5</accession>
<dbReference type="AlphaFoldDB" id="A0A6J1F6R5"/>
<feature type="compositionally biased region" description="Polar residues" evidence="1">
    <location>
        <begin position="125"/>
        <end position="139"/>
    </location>
</feature>
<sequence>MLYQFNLPLPSSNNELSLASEAITSSTTTIMEKTLSSLNVSYVKEPEKEVLIEKGGKCASVNLTFLGPELTAKNGDISLLRILKIMNPGLAYSSGCNNTSNQDKSMCYLSNDDPESSELAKTNIEPLSSQISAENRSER</sequence>
<evidence type="ECO:0000313" key="3">
    <source>
        <dbReference type="RefSeq" id="XP_022935852.1"/>
    </source>
</evidence>
<dbReference type="Proteomes" id="UP000504609">
    <property type="component" value="Unplaced"/>
</dbReference>
<organism evidence="2 3">
    <name type="scientific">Cucurbita moschata</name>
    <name type="common">Winter crookneck squash</name>
    <name type="synonym">Cucurbita pepo var. moschata</name>
    <dbReference type="NCBI Taxonomy" id="3662"/>
    <lineage>
        <taxon>Eukaryota</taxon>
        <taxon>Viridiplantae</taxon>
        <taxon>Streptophyta</taxon>
        <taxon>Embryophyta</taxon>
        <taxon>Tracheophyta</taxon>
        <taxon>Spermatophyta</taxon>
        <taxon>Magnoliopsida</taxon>
        <taxon>eudicotyledons</taxon>
        <taxon>Gunneridae</taxon>
        <taxon>Pentapetalae</taxon>
        <taxon>rosids</taxon>
        <taxon>fabids</taxon>
        <taxon>Cucurbitales</taxon>
        <taxon>Cucurbitaceae</taxon>
        <taxon>Cucurbiteae</taxon>
        <taxon>Cucurbita</taxon>
    </lineage>
</organism>
<keyword evidence="2" id="KW-1185">Reference proteome</keyword>
<dbReference type="GeneID" id="111442634"/>
<evidence type="ECO:0000313" key="2">
    <source>
        <dbReference type="Proteomes" id="UP000504609"/>
    </source>
</evidence>
<feature type="region of interest" description="Disordered" evidence="1">
    <location>
        <begin position="107"/>
        <end position="139"/>
    </location>
</feature>
<evidence type="ECO:0000256" key="1">
    <source>
        <dbReference type="SAM" id="MobiDB-lite"/>
    </source>
</evidence>
<dbReference type="KEGG" id="cmos:111442634"/>
<protein>
    <submittedName>
        <fullName evidence="3">Uncharacterized protein LOC111442634</fullName>
    </submittedName>
</protein>
<reference evidence="3" key="1">
    <citation type="submission" date="2025-08" db="UniProtKB">
        <authorList>
            <consortium name="RefSeq"/>
        </authorList>
    </citation>
    <scope>IDENTIFICATION</scope>
    <source>
        <tissue evidence="3">Young leaves</tissue>
    </source>
</reference>
<dbReference type="RefSeq" id="XP_022935852.1">
    <property type="nucleotide sequence ID" value="XM_023080084.1"/>
</dbReference>
<proteinExistence type="predicted"/>
<name>A0A6J1F6R5_CUCMO</name>
<gene>
    <name evidence="3" type="primary">LOC111442634</name>
</gene>